<dbReference type="GO" id="GO:0030286">
    <property type="term" value="C:dynein complex"/>
    <property type="evidence" value="ECO:0007669"/>
    <property type="project" value="UniProtKB-KW"/>
</dbReference>
<comment type="subcellular location">
    <subcellularLocation>
        <location evidence="1">Cytoplasm</location>
        <location evidence="1">Cytoskeleton</location>
    </subcellularLocation>
</comment>
<feature type="region of interest" description="Disordered" evidence="7">
    <location>
        <begin position="159"/>
        <end position="217"/>
    </location>
</feature>
<feature type="compositionally biased region" description="Low complexity" evidence="7">
    <location>
        <begin position="198"/>
        <end position="217"/>
    </location>
</feature>
<keyword evidence="5" id="KW-0505">Motor protein</keyword>
<keyword evidence="2" id="KW-0963">Cytoplasm</keyword>
<dbReference type="InterPro" id="IPR022780">
    <property type="entry name" value="Dynein_light_int_chain"/>
</dbReference>
<evidence type="ECO:0000256" key="7">
    <source>
        <dbReference type="SAM" id="MobiDB-lite"/>
    </source>
</evidence>
<evidence type="ECO:0000313" key="9">
    <source>
        <dbReference type="Proteomes" id="UP000784294"/>
    </source>
</evidence>
<comment type="caution">
    <text evidence="8">The sequence shown here is derived from an EMBL/GenBank/DDBJ whole genome shotgun (WGS) entry which is preliminary data.</text>
</comment>
<dbReference type="Proteomes" id="UP000784294">
    <property type="component" value="Unassembled WGS sequence"/>
</dbReference>
<dbReference type="GO" id="GO:0005874">
    <property type="term" value="C:microtubule"/>
    <property type="evidence" value="ECO:0007669"/>
    <property type="project" value="UniProtKB-KW"/>
</dbReference>
<reference evidence="8" key="1">
    <citation type="submission" date="2018-11" db="EMBL/GenBank/DDBJ databases">
        <authorList>
            <consortium name="Pathogen Informatics"/>
        </authorList>
    </citation>
    <scope>NUCLEOTIDE SEQUENCE</scope>
</reference>
<name>A0A3S5CMC2_9PLAT</name>
<protein>
    <submittedName>
        <fullName evidence="8">Uncharacterized protein</fullName>
    </submittedName>
</protein>
<keyword evidence="9" id="KW-1185">Reference proteome</keyword>
<proteinExistence type="predicted"/>
<organism evidence="8 9">
    <name type="scientific">Protopolystoma xenopodis</name>
    <dbReference type="NCBI Taxonomy" id="117903"/>
    <lineage>
        <taxon>Eukaryota</taxon>
        <taxon>Metazoa</taxon>
        <taxon>Spiralia</taxon>
        <taxon>Lophotrochozoa</taxon>
        <taxon>Platyhelminthes</taxon>
        <taxon>Monogenea</taxon>
        <taxon>Polyopisthocotylea</taxon>
        <taxon>Polystomatidea</taxon>
        <taxon>Polystomatidae</taxon>
        <taxon>Protopolystoma</taxon>
    </lineage>
</organism>
<dbReference type="Pfam" id="PF05783">
    <property type="entry name" value="DLIC"/>
    <property type="match status" value="1"/>
</dbReference>
<sequence>MFATIPKSQMAGLAYISLLGTVAIQKATPSRSLNQPLLTFLARQLTVMQREVSSMVVATNSAGPSGPTSGLNNGTQLFPGGSSGDGPQSIGGSSGQLMMMMMAAAANGGLGLDGSPLPSTGGMTGASGGGPVPGMAGITGQSSGSGTLSGTPTMVNMAGSTVSSSPSSAGLPGSVGSGARPSSGSAVRTPISGMRVKTSGMSPGTGSPGSTGASPNVGVSPGMGAGGVGTSGASEGVLANFFNSLLSKKTPNLSPSGSSGVVGGLCPTGSQANNSGVSPSLGAGVVIGGHTPAGGLHCYPKLF</sequence>
<keyword evidence="6" id="KW-0206">Cytoskeleton</keyword>
<dbReference type="AlphaFoldDB" id="A0A3S5CMC2"/>
<feature type="region of interest" description="Disordered" evidence="7">
    <location>
        <begin position="60"/>
        <end position="94"/>
    </location>
</feature>
<evidence type="ECO:0000256" key="4">
    <source>
        <dbReference type="ARBA" id="ARBA00023017"/>
    </source>
</evidence>
<accession>A0A3S5CMC2</accession>
<evidence type="ECO:0000313" key="8">
    <source>
        <dbReference type="EMBL" id="VEL32694.1"/>
    </source>
</evidence>
<gene>
    <name evidence="8" type="ORF">PXEA_LOCUS26134</name>
</gene>
<evidence type="ECO:0000256" key="3">
    <source>
        <dbReference type="ARBA" id="ARBA00022701"/>
    </source>
</evidence>
<evidence type="ECO:0000256" key="2">
    <source>
        <dbReference type="ARBA" id="ARBA00022490"/>
    </source>
</evidence>
<feature type="compositionally biased region" description="Low complexity" evidence="7">
    <location>
        <begin position="159"/>
        <end position="178"/>
    </location>
</feature>
<keyword evidence="3" id="KW-0493">Microtubule</keyword>
<dbReference type="EMBL" id="CAAALY010244528">
    <property type="protein sequence ID" value="VEL32694.1"/>
    <property type="molecule type" value="Genomic_DNA"/>
</dbReference>
<evidence type="ECO:0000256" key="5">
    <source>
        <dbReference type="ARBA" id="ARBA00023175"/>
    </source>
</evidence>
<feature type="compositionally biased region" description="Polar residues" evidence="7">
    <location>
        <begin position="60"/>
        <end position="76"/>
    </location>
</feature>
<keyword evidence="4" id="KW-0243">Dynein</keyword>
<evidence type="ECO:0000256" key="1">
    <source>
        <dbReference type="ARBA" id="ARBA00004245"/>
    </source>
</evidence>
<evidence type="ECO:0000256" key="6">
    <source>
        <dbReference type="ARBA" id="ARBA00023212"/>
    </source>
</evidence>